<comment type="caution">
    <text evidence="2">The sequence shown here is derived from an EMBL/GenBank/DDBJ whole genome shotgun (WGS) entry which is preliminary data.</text>
</comment>
<keyword evidence="1" id="KW-0732">Signal</keyword>
<proteinExistence type="predicted"/>
<accession>A0A8J5IQ05</accession>
<dbReference type="AlphaFoldDB" id="A0A8J5IQ05"/>
<protein>
    <recommendedName>
        <fullName evidence="4">RxLR effector protein</fullName>
    </recommendedName>
</protein>
<feature type="signal peptide" evidence="1">
    <location>
        <begin position="1"/>
        <end position="17"/>
    </location>
</feature>
<evidence type="ECO:0008006" key="4">
    <source>
        <dbReference type="Google" id="ProtNLM"/>
    </source>
</evidence>
<evidence type="ECO:0000256" key="1">
    <source>
        <dbReference type="SAM" id="SignalP"/>
    </source>
</evidence>
<sequence>LRLSFLLVVLLLPFVASVQDLTDNDNADLSVNLESTIANNRNLKAAAQLQQV</sequence>
<reference evidence="2" key="1">
    <citation type="submission" date="2021-01" db="EMBL/GenBank/DDBJ databases">
        <title>Phytophthora aleatoria, a newly-described species from Pinus radiata is distinct from Phytophthora cactorum isolates based on comparative genomics.</title>
        <authorList>
            <person name="Mcdougal R."/>
            <person name="Panda P."/>
            <person name="Williams N."/>
            <person name="Studholme D.J."/>
        </authorList>
    </citation>
    <scope>NUCLEOTIDE SEQUENCE</scope>
    <source>
        <strain evidence="2">NZFS 4037</strain>
    </source>
</reference>
<name>A0A8J5IQ05_9STRA</name>
<dbReference type="Proteomes" id="UP000709295">
    <property type="component" value="Unassembled WGS sequence"/>
</dbReference>
<dbReference type="EMBL" id="JAENGY010000319">
    <property type="protein sequence ID" value="KAG6965982.1"/>
    <property type="molecule type" value="Genomic_DNA"/>
</dbReference>
<gene>
    <name evidence="2" type="ORF">JG688_00006970</name>
</gene>
<feature type="chain" id="PRO_5035229429" description="RxLR effector protein" evidence="1">
    <location>
        <begin position="18"/>
        <end position="52"/>
    </location>
</feature>
<evidence type="ECO:0000313" key="3">
    <source>
        <dbReference type="Proteomes" id="UP000709295"/>
    </source>
</evidence>
<keyword evidence="3" id="KW-1185">Reference proteome</keyword>
<feature type="non-terminal residue" evidence="2">
    <location>
        <position position="1"/>
    </location>
</feature>
<organism evidence="2 3">
    <name type="scientific">Phytophthora aleatoria</name>
    <dbReference type="NCBI Taxonomy" id="2496075"/>
    <lineage>
        <taxon>Eukaryota</taxon>
        <taxon>Sar</taxon>
        <taxon>Stramenopiles</taxon>
        <taxon>Oomycota</taxon>
        <taxon>Peronosporomycetes</taxon>
        <taxon>Peronosporales</taxon>
        <taxon>Peronosporaceae</taxon>
        <taxon>Phytophthora</taxon>
    </lineage>
</organism>
<evidence type="ECO:0000313" key="2">
    <source>
        <dbReference type="EMBL" id="KAG6965982.1"/>
    </source>
</evidence>